<comment type="caution">
    <text evidence="2">The sequence shown here is derived from an EMBL/GenBank/DDBJ whole genome shotgun (WGS) entry which is preliminary data.</text>
</comment>
<name>U2YJB1_9SPHN</name>
<accession>U2YJB1</accession>
<gene>
    <name evidence="2" type="ORF">NT2_02_05890</name>
</gene>
<protein>
    <recommendedName>
        <fullName evidence="1">SnoaL-like domain-containing protein</fullName>
    </recommendedName>
</protein>
<proteinExistence type="predicted"/>
<dbReference type="EMBL" id="BASZ01000002">
    <property type="protein sequence ID" value="GAD48505.1"/>
    <property type="molecule type" value="Genomic_DNA"/>
</dbReference>
<keyword evidence="3" id="KW-1185">Reference proteome</keyword>
<dbReference type="InterPro" id="IPR032710">
    <property type="entry name" value="NTF2-like_dom_sf"/>
</dbReference>
<dbReference type="OrthoDB" id="8225471at2"/>
<dbReference type="SUPFAM" id="SSF54427">
    <property type="entry name" value="NTF2-like"/>
    <property type="match status" value="1"/>
</dbReference>
<dbReference type="RefSeq" id="WP_021689412.1">
    <property type="nucleotide sequence ID" value="NZ_BASZ01000002.1"/>
</dbReference>
<evidence type="ECO:0000313" key="3">
    <source>
        <dbReference type="Proteomes" id="UP000016568"/>
    </source>
</evidence>
<organism evidence="2 3">
    <name type="scientific">Caenibius tardaugens NBRC 16725</name>
    <dbReference type="NCBI Taxonomy" id="1219035"/>
    <lineage>
        <taxon>Bacteria</taxon>
        <taxon>Pseudomonadati</taxon>
        <taxon>Pseudomonadota</taxon>
        <taxon>Alphaproteobacteria</taxon>
        <taxon>Sphingomonadales</taxon>
        <taxon>Erythrobacteraceae</taxon>
        <taxon>Caenibius</taxon>
    </lineage>
</organism>
<reference evidence="2 3" key="1">
    <citation type="submission" date="2013-09" db="EMBL/GenBank/DDBJ databases">
        <title>Whole genome shotgun sequence of Novosphingobium tardaugens NBRC 16725.</title>
        <authorList>
            <person name="Isaki S."/>
            <person name="Hosoyama A."/>
            <person name="Tsuchikane K."/>
            <person name="Katsumata H."/>
            <person name="Ando Y."/>
            <person name="Yamazaki S."/>
            <person name="Fujita N."/>
        </authorList>
    </citation>
    <scope>NUCLEOTIDE SEQUENCE [LARGE SCALE GENOMIC DNA]</scope>
    <source>
        <strain evidence="2 3">NBRC 16725</strain>
    </source>
</reference>
<dbReference type="Pfam" id="PF13577">
    <property type="entry name" value="SnoaL_4"/>
    <property type="match status" value="1"/>
</dbReference>
<dbReference type="Proteomes" id="UP000016568">
    <property type="component" value="Unassembled WGS sequence"/>
</dbReference>
<evidence type="ECO:0000313" key="2">
    <source>
        <dbReference type="EMBL" id="GAD48505.1"/>
    </source>
</evidence>
<dbReference type="AlphaFoldDB" id="U2YJB1"/>
<dbReference type="InterPro" id="IPR037401">
    <property type="entry name" value="SnoaL-like"/>
</dbReference>
<evidence type="ECO:0000259" key="1">
    <source>
        <dbReference type="Pfam" id="PF13577"/>
    </source>
</evidence>
<feature type="domain" description="SnoaL-like" evidence="1">
    <location>
        <begin position="17"/>
        <end position="144"/>
    </location>
</feature>
<dbReference type="KEGG" id="ntd:EGO55_02490"/>
<sequence length="164" mass="18073">MTVEERLAALETRLHAAEDELAIMRLLASYGPLVDSGQSEAAAAMWIDSGLYDYSGGAVATAPDGLIAAYEGPEHQGLIADGCSHLTAPPRITLQGDRAEALAYSYVARRRDGEWFLYRAAINHWHLVRTDDATFGGWRIERRTNRLLEGTEDSYAVMRKGSFV</sequence>
<dbReference type="Gene3D" id="3.10.450.50">
    <property type="match status" value="1"/>
</dbReference>
<dbReference type="eggNOG" id="COG4319">
    <property type="taxonomic scope" value="Bacteria"/>
</dbReference>